<protein>
    <submittedName>
        <fullName evidence="6">Receptor-type tyrosine-protein phosphatase delta-like</fullName>
    </submittedName>
</protein>
<feature type="compositionally biased region" description="Polar residues" evidence="2">
    <location>
        <begin position="635"/>
        <end position="647"/>
    </location>
</feature>
<evidence type="ECO:0000259" key="4">
    <source>
        <dbReference type="PROSITE" id="PS50853"/>
    </source>
</evidence>
<dbReference type="Pfam" id="PF00619">
    <property type="entry name" value="CARD"/>
    <property type="match status" value="3"/>
</dbReference>
<dbReference type="InterPro" id="IPR002110">
    <property type="entry name" value="Ankyrin_rpt"/>
</dbReference>
<evidence type="ECO:0000313" key="5">
    <source>
        <dbReference type="Proteomes" id="UP000515135"/>
    </source>
</evidence>
<feature type="region of interest" description="Disordered" evidence="2">
    <location>
        <begin position="569"/>
        <end position="593"/>
    </location>
</feature>
<dbReference type="InterPro" id="IPR040745">
    <property type="entry name" value="Ankyrin_UPA"/>
</dbReference>
<organism evidence="5 6">
    <name type="scientific">Branchiostoma belcheri</name>
    <name type="common">Amphioxus</name>
    <dbReference type="NCBI Taxonomy" id="7741"/>
    <lineage>
        <taxon>Eukaryota</taxon>
        <taxon>Metazoa</taxon>
        <taxon>Chordata</taxon>
        <taxon>Cephalochordata</taxon>
        <taxon>Leptocardii</taxon>
        <taxon>Amphioxiformes</taxon>
        <taxon>Branchiostomatidae</taxon>
        <taxon>Branchiostoma</taxon>
    </lineage>
</organism>
<keyword evidence="5" id="KW-1185">Reference proteome</keyword>
<dbReference type="InterPro" id="IPR011029">
    <property type="entry name" value="DEATH-like_dom_sf"/>
</dbReference>
<evidence type="ECO:0000256" key="1">
    <source>
        <dbReference type="PROSITE-ProRule" id="PRU00023"/>
    </source>
</evidence>
<dbReference type="SMART" id="SM00060">
    <property type="entry name" value="FN3"/>
    <property type="match status" value="5"/>
</dbReference>
<dbReference type="GO" id="GO:0042981">
    <property type="term" value="P:regulation of apoptotic process"/>
    <property type="evidence" value="ECO:0007669"/>
    <property type="project" value="InterPro"/>
</dbReference>
<keyword evidence="1" id="KW-0040">ANK repeat</keyword>
<feature type="repeat" description="ANK" evidence="1">
    <location>
        <begin position="100"/>
        <end position="135"/>
    </location>
</feature>
<dbReference type="PROSITE" id="PS50853">
    <property type="entry name" value="FN3"/>
    <property type="match status" value="5"/>
</dbReference>
<dbReference type="PANTHER" id="PTHR15034:SF5">
    <property type="entry name" value="DEATH DOMAIN-CONTAINING PROTEIN CRADD"/>
    <property type="match status" value="1"/>
</dbReference>
<dbReference type="InterPro" id="IPR036116">
    <property type="entry name" value="FN3_sf"/>
</dbReference>
<dbReference type="InterPro" id="IPR036770">
    <property type="entry name" value="Ankyrin_rpt-contain_sf"/>
</dbReference>
<dbReference type="CDD" id="cd00063">
    <property type="entry name" value="FN3"/>
    <property type="match status" value="5"/>
</dbReference>
<dbReference type="Pfam" id="PF17809">
    <property type="entry name" value="UPA_2"/>
    <property type="match status" value="1"/>
</dbReference>
<proteinExistence type="predicted"/>
<dbReference type="Gene3D" id="2.60.40.10">
    <property type="entry name" value="Immunoglobulins"/>
    <property type="match status" value="5"/>
</dbReference>
<dbReference type="Pfam" id="PF00041">
    <property type="entry name" value="fn3"/>
    <property type="match status" value="5"/>
</dbReference>
<feature type="domain" description="CARD" evidence="3">
    <location>
        <begin position="913"/>
        <end position="1003"/>
    </location>
</feature>
<feature type="domain" description="Fibronectin type-III" evidence="4">
    <location>
        <begin position="1205"/>
        <end position="1303"/>
    </location>
</feature>
<feature type="compositionally biased region" description="Polar residues" evidence="2">
    <location>
        <begin position="713"/>
        <end position="727"/>
    </location>
</feature>
<dbReference type="SMART" id="SM00248">
    <property type="entry name" value="ANK"/>
    <property type="match status" value="3"/>
</dbReference>
<feature type="domain" description="Fibronectin type-III" evidence="4">
    <location>
        <begin position="814"/>
        <end position="912"/>
    </location>
</feature>
<evidence type="ECO:0000313" key="6">
    <source>
        <dbReference type="RefSeq" id="XP_019629194.1"/>
    </source>
</evidence>
<dbReference type="GO" id="GO:0002020">
    <property type="term" value="F:protease binding"/>
    <property type="evidence" value="ECO:0007669"/>
    <property type="project" value="InterPro"/>
</dbReference>
<feature type="domain" description="Fibronectin type-III" evidence="4">
    <location>
        <begin position="627"/>
        <end position="721"/>
    </location>
</feature>
<feature type="repeat" description="ANK" evidence="1">
    <location>
        <begin position="61"/>
        <end position="93"/>
    </location>
</feature>
<reference evidence="6" key="1">
    <citation type="submission" date="2025-08" db="UniProtKB">
        <authorList>
            <consortium name="RefSeq"/>
        </authorList>
    </citation>
    <scope>IDENTIFICATION</scope>
    <source>
        <tissue evidence="6">Gonad</tissue>
    </source>
</reference>
<feature type="region of interest" description="Disordered" evidence="2">
    <location>
        <begin position="1"/>
        <end position="28"/>
    </location>
</feature>
<dbReference type="PROSITE" id="PS50088">
    <property type="entry name" value="ANK_REPEAT"/>
    <property type="match status" value="2"/>
</dbReference>
<dbReference type="SMART" id="SM00114">
    <property type="entry name" value="CARD"/>
    <property type="match status" value="3"/>
</dbReference>
<dbReference type="KEGG" id="bbel:109473679"/>
<dbReference type="GeneID" id="109473679"/>
<dbReference type="PANTHER" id="PTHR15034">
    <property type="entry name" value="DEATH DOMAIN-CONTAINING PROTEIN CRADD"/>
    <property type="match status" value="1"/>
</dbReference>
<dbReference type="OrthoDB" id="6162777at2759"/>
<dbReference type="Gene3D" id="2.60.40.2660">
    <property type="match status" value="1"/>
</dbReference>
<gene>
    <name evidence="6" type="primary">LOC109473679</name>
</gene>
<dbReference type="InterPro" id="IPR013783">
    <property type="entry name" value="Ig-like_fold"/>
</dbReference>
<evidence type="ECO:0000259" key="3">
    <source>
        <dbReference type="PROSITE" id="PS50209"/>
    </source>
</evidence>
<feature type="domain" description="CARD" evidence="3">
    <location>
        <begin position="1110"/>
        <end position="1200"/>
    </location>
</feature>
<dbReference type="InterPro" id="IPR001315">
    <property type="entry name" value="CARD"/>
</dbReference>
<feature type="domain" description="CARD" evidence="3">
    <location>
        <begin position="722"/>
        <end position="812"/>
    </location>
</feature>
<accession>A0A6P4Z5K2</accession>
<dbReference type="GO" id="GO:0070513">
    <property type="term" value="F:death domain binding"/>
    <property type="evidence" value="ECO:0007669"/>
    <property type="project" value="InterPro"/>
</dbReference>
<dbReference type="Pfam" id="PF00023">
    <property type="entry name" value="Ank"/>
    <property type="match status" value="1"/>
</dbReference>
<dbReference type="SUPFAM" id="SSF48403">
    <property type="entry name" value="Ankyrin repeat"/>
    <property type="match status" value="1"/>
</dbReference>
<dbReference type="Proteomes" id="UP000515135">
    <property type="component" value="Unplaced"/>
</dbReference>
<dbReference type="SUPFAM" id="SSF47986">
    <property type="entry name" value="DEATH domain"/>
    <property type="match status" value="3"/>
</dbReference>
<feature type="region of interest" description="Disordered" evidence="2">
    <location>
        <begin position="706"/>
        <end position="727"/>
    </location>
</feature>
<dbReference type="RefSeq" id="XP_019629194.1">
    <property type="nucleotide sequence ID" value="XM_019773635.1"/>
</dbReference>
<dbReference type="PROSITE" id="PS50209">
    <property type="entry name" value="CARD"/>
    <property type="match status" value="3"/>
</dbReference>
<feature type="domain" description="Fibronectin type-III" evidence="4">
    <location>
        <begin position="1008"/>
        <end position="1107"/>
    </location>
</feature>
<dbReference type="CDD" id="cd01671">
    <property type="entry name" value="CARD"/>
    <property type="match status" value="3"/>
</dbReference>
<dbReference type="Gene3D" id="1.10.533.10">
    <property type="entry name" value="Death Domain, Fas"/>
    <property type="match status" value="3"/>
</dbReference>
<dbReference type="InterPro" id="IPR003961">
    <property type="entry name" value="FN3_dom"/>
</dbReference>
<feature type="domain" description="Fibronectin type-III" evidence="4">
    <location>
        <begin position="1304"/>
        <end position="1402"/>
    </location>
</feature>
<feature type="compositionally biased region" description="Basic and acidic residues" evidence="2">
    <location>
        <begin position="9"/>
        <end position="28"/>
    </location>
</feature>
<dbReference type="Gene3D" id="2.60.220.30">
    <property type="match status" value="1"/>
</dbReference>
<feature type="region of interest" description="Disordered" evidence="2">
    <location>
        <begin position="612"/>
        <end position="647"/>
    </location>
</feature>
<evidence type="ECO:0000256" key="2">
    <source>
        <dbReference type="SAM" id="MobiDB-lite"/>
    </source>
</evidence>
<dbReference type="InterPro" id="IPR037939">
    <property type="entry name" value="CRADD"/>
</dbReference>
<dbReference type="Gene3D" id="1.25.40.20">
    <property type="entry name" value="Ankyrin repeat-containing domain"/>
    <property type="match status" value="1"/>
</dbReference>
<dbReference type="SUPFAM" id="SSF49265">
    <property type="entry name" value="Fibronectin type III"/>
    <property type="match status" value="3"/>
</dbReference>
<dbReference type="PROSITE" id="PS50297">
    <property type="entry name" value="ANK_REP_REGION"/>
    <property type="match status" value="2"/>
</dbReference>
<sequence>MGSGASTGSKEKESKESEARAADQKATDERKKLIEAVTSRNVQDTHHWIKCLKNVNFYDPFGKTPLHRAAFLGDFEIVDLLIRAGADVNMLANSSLPQVRSRSALHEASERGEKDHRRIIQRLVQVGVNIGSKDGRGKTALDIMSERGHKAAVHCLLDAGVDKQRDSEEDLLQLSTNIRLYQPEGQKWHVVPPKIVNPNNVTLKLHEEDHLVSNIFDFSHIEGELSPDQVCIVKLPHDQEIPDESRRLVAVASKHLIGLPTWEFFYKSLDLQPYVVAEVAQLSWFAVLSRPLTDSFSVGSSGGELTSTADPRASLKIPENTSSDMTVVLEILPVDEKTTKRAQKHEDECKIVQSAGSVVRIKVIGPEGKEEDMEPSRPMALQLPAPKLLHGESEVDENELRILQDKQDNEWWDVTEDIKHRLVNDRVKCELKKLEKAGYITTYAKDLEGLAAAFGTVFMHRYIFNVNMLIFYNDKNPDDVRLYVGCCLSDDTRGETNDLKDDGYKMCQRPSEDIFIRVGQRFYIEFSGNVQPRDEEGIEDSLWFTFHPRKRRNHIETSVKVLDTSQDPRTNVHFKWPSQGGQGQAASGDTKPNMTKAETDECFLTMQVCLPRETPGTSRSSKTKPDPPTGVKVTPESSKSLTVSWTPGSDGGCQQHFQITFCQKGSSIFAAPDLVKTPGVTSHEITGLQASTTYEVKVCGVNDLGPGEDQKAEGTTQAGPTMSKNNQDILSRNQDEVVQKMQPEEVIDYLIQHHVITAKEATEIRNSHSSRDPIVANVLDLLPFKGDRGFTVLLAALDDTNQPYLAALLRGAEKPDPPTKITVFARHVSLDISWTPGKDGGSEQHFEIAYHRKDQASATTASSPIAVKAGATSHRIDGLQPKTTYTVKVRGVNVMGQGLYQETEVTTRAEPTMSKQCQQILDKHSAAIVDRMQPQNVVDYLIQRNAIEATEKQSMENIDKSSKGVVRRLLECLPYHGDKAFNGLLSFLEETKQNYLSALLRGVEKPGPPTDVVVTCVSHESLHVSWTPGPDGGSTQCFEIVYQKKEHGAALTTVPSHTAQVKEEGVTEFLIDGLEPSTVYVVKVRGVNVLGPGEFQSQDAEAATKAGPNMSMEYQDLLKKSRSEAAETMSPEGVISNLISAGVLEEAEDKMMRGSRTSASEITCALLDLLPYKGDEGYRVLLTALEATNQNYLAAVFQGKEIPSPPTDVTLISTCYDSLNVSWTPGYDGGCEQYFEITYRDKDRDGDFITPPIEVKISNVNTYLIEDLQESTTYVVKVRGVNELGPGEYQTPEAEEITRGAPSHPDLLNVKKKTDTSLTMSWKPGRIDEGDPWEDYFLQYKEKSQGANFPYLAPIRVTPQLATEYTIGGLQPDTTYSIKLYAKSATKTSKSVILAGVTNPLPS</sequence>
<name>A0A6P4Z5K2_BRABE</name>